<name>A0A8H7WID3_9HELO</name>
<dbReference type="Proteomes" id="UP000664132">
    <property type="component" value="Unassembled WGS sequence"/>
</dbReference>
<feature type="region of interest" description="Disordered" evidence="1">
    <location>
        <begin position="1"/>
        <end position="58"/>
    </location>
</feature>
<evidence type="ECO:0000313" key="2">
    <source>
        <dbReference type="EMBL" id="KAG4425281.1"/>
    </source>
</evidence>
<feature type="compositionally biased region" description="Polar residues" evidence="1">
    <location>
        <begin position="77"/>
        <end position="86"/>
    </location>
</feature>
<dbReference type="EMBL" id="JAFJYH010000012">
    <property type="protein sequence ID" value="KAG4425281.1"/>
    <property type="molecule type" value="Genomic_DNA"/>
</dbReference>
<gene>
    <name evidence="2" type="ORF">IFR04_001648</name>
</gene>
<comment type="caution">
    <text evidence="2">The sequence shown here is derived from an EMBL/GenBank/DDBJ whole genome shotgun (WGS) entry which is preliminary data.</text>
</comment>
<organism evidence="2 3">
    <name type="scientific">Cadophora malorum</name>
    <dbReference type="NCBI Taxonomy" id="108018"/>
    <lineage>
        <taxon>Eukaryota</taxon>
        <taxon>Fungi</taxon>
        <taxon>Dikarya</taxon>
        <taxon>Ascomycota</taxon>
        <taxon>Pezizomycotina</taxon>
        <taxon>Leotiomycetes</taxon>
        <taxon>Helotiales</taxon>
        <taxon>Ploettnerulaceae</taxon>
        <taxon>Cadophora</taxon>
    </lineage>
</organism>
<evidence type="ECO:0000256" key="1">
    <source>
        <dbReference type="SAM" id="MobiDB-lite"/>
    </source>
</evidence>
<protein>
    <submittedName>
        <fullName evidence="2">Uncharacterized protein</fullName>
    </submittedName>
</protein>
<sequence length="134" mass="14464">MPNPSRPQQARVGEDMEDIELGNLHSPGPVYACLRPKPDDNARFPPPLTPAPSYTSTDRARGSAILAGLNRQLRAPTYTTGEQARSTLPAERNPLVGPSGPPPSQAQKIARFTPLVLRLVKSLGRRGSLKCFLA</sequence>
<proteinExistence type="predicted"/>
<keyword evidence="3" id="KW-1185">Reference proteome</keyword>
<feature type="region of interest" description="Disordered" evidence="1">
    <location>
        <begin position="71"/>
        <end position="107"/>
    </location>
</feature>
<dbReference type="AlphaFoldDB" id="A0A8H7WID3"/>
<reference evidence="2" key="1">
    <citation type="submission" date="2021-02" db="EMBL/GenBank/DDBJ databases">
        <title>Genome sequence Cadophora malorum strain M34.</title>
        <authorList>
            <person name="Stefanovic E."/>
            <person name="Vu D."/>
            <person name="Scully C."/>
            <person name="Dijksterhuis J."/>
            <person name="Roader J."/>
            <person name="Houbraken J."/>
        </authorList>
    </citation>
    <scope>NUCLEOTIDE SEQUENCE</scope>
    <source>
        <strain evidence="2">M34</strain>
    </source>
</reference>
<evidence type="ECO:0000313" key="3">
    <source>
        <dbReference type="Proteomes" id="UP000664132"/>
    </source>
</evidence>
<accession>A0A8H7WID3</accession>